<evidence type="ECO:0000256" key="2">
    <source>
        <dbReference type="ARBA" id="ARBA00010742"/>
    </source>
</evidence>
<dbReference type="AlphaFoldDB" id="W0ECQ9"/>
<dbReference type="Gene3D" id="3.40.190.10">
    <property type="entry name" value="Periplasmic binding protein-like II"/>
    <property type="match status" value="2"/>
</dbReference>
<comment type="similarity">
    <text evidence="2">Belongs to the bacterial solute-binding protein SsuA/TauA family.</text>
</comment>
<dbReference type="GO" id="GO:0042597">
    <property type="term" value="C:periplasmic space"/>
    <property type="evidence" value="ECO:0007669"/>
    <property type="project" value="UniProtKB-SubCell"/>
</dbReference>
<keyword evidence="3 4" id="KW-0732">Signal</keyword>
<evidence type="ECO:0000259" key="5">
    <source>
        <dbReference type="SMART" id="SM00062"/>
    </source>
</evidence>
<comment type="subcellular location">
    <subcellularLocation>
        <location evidence="1">Periplasm</location>
    </subcellularLocation>
</comment>
<dbReference type="EMBL" id="CP007032">
    <property type="protein sequence ID" value="AHF06989.1"/>
    <property type="molecule type" value="Genomic_DNA"/>
</dbReference>
<dbReference type="PANTHER" id="PTHR30024">
    <property type="entry name" value="ALIPHATIC SULFONATES-BINDING PROTEIN-RELATED"/>
    <property type="match status" value="1"/>
</dbReference>
<evidence type="ECO:0000256" key="3">
    <source>
        <dbReference type="ARBA" id="ARBA00022729"/>
    </source>
</evidence>
<proteinExistence type="inferred from homology"/>
<dbReference type="KEGG" id="dmt:DESME_07820"/>
<accession>W0ECQ9</accession>
<feature type="domain" description="Solute-binding protein family 3/N-terminal" evidence="5">
    <location>
        <begin position="41"/>
        <end position="257"/>
    </location>
</feature>
<dbReference type="Proteomes" id="UP000010847">
    <property type="component" value="Chromosome"/>
</dbReference>
<evidence type="ECO:0000256" key="1">
    <source>
        <dbReference type="ARBA" id="ARBA00004418"/>
    </source>
</evidence>
<dbReference type="OrthoDB" id="9815602at2"/>
<dbReference type="PANTHER" id="PTHR30024:SF47">
    <property type="entry name" value="TAURINE-BINDING PERIPLASMIC PROTEIN"/>
    <property type="match status" value="1"/>
</dbReference>
<organism evidence="6 7">
    <name type="scientific">Desulfitobacterium metallireducens DSM 15288</name>
    <dbReference type="NCBI Taxonomy" id="871968"/>
    <lineage>
        <taxon>Bacteria</taxon>
        <taxon>Bacillati</taxon>
        <taxon>Bacillota</taxon>
        <taxon>Clostridia</taxon>
        <taxon>Eubacteriales</taxon>
        <taxon>Desulfitobacteriaceae</taxon>
        <taxon>Desulfitobacterium</taxon>
    </lineage>
</organism>
<evidence type="ECO:0000313" key="7">
    <source>
        <dbReference type="Proteomes" id="UP000010847"/>
    </source>
</evidence>
<evidence type="ECO:0000256" key="4">
    <source>
        <dbReference type="SAM" id="SignalP"/>
    </source>
</evidence>
<dbReference type="Pfam" id="PF09084">
    <property type="entry name" value="NMT1"/>
    <property type="match status" value="1"/>
</dbReference>
<dbReference type="STRING" id="871968.DESME_07820"/>
<keyword evidence="7" id="KW-1185">Reference proteome</keyword>
<dbReference type="SMART" id="SM00062">
    <property type="entry name" value="PBPb"/>
    <property type="match status" value="1"/>
</dbReference>
<protein>
    <submittedName>
        <fullName evidence="6">ABC transporter substrate-binding protein</fullName>
    </submittedName>
</protein>
<dbReference type="InterPro" id="IPR001638">
    <property type="entry name" value="Solute-binding_3/MltF_N"/>
</dbReference>
<dbReference type="SUPFAM" id="SSF53850">
    <property type="entry name" value="Periplasmic binding protein-like II"/>
    <property type="match status" value="1"/>
</dbReference>
<dbReference type="RefSeq" id="WP_006718970.1">
    <property type="nucleotide sequence ID" value="NZ_CP007032.1"/>
</dbReference>
<dbReference type="eggNOG" id="COG0715">
    <property type="taxonomic scope" value="Bacteria"/>
</dbReference>
<gene>
    <name evidence="6" type="ORF">DESME_07820</name>
</gene>
<reference evidence="6 7" key="1">
    <citation type="submission" date="2013-12" db="EMBL/GenBank/DDBJ databases">
        <authorList>
            <consortium name="DOE Joint Genome Institute"/>
            <person name="Smidt H."/>
            <person name="Huntemann M."/>
            <person name="Han J."/>
            <person name="Chen A."/>
            <person name="Kyrpides N."/>
            <person name="Mavromatis K."/>
            <person name="Markowitz V."/>
            <person name="Palaniappan K."/>
            <person name="Ivanova N."/>
            <person name="Schaumberg A."/>
            <person name="Pati A."/>
            <person name="Liolios K."/>
            <person name="Nordberg H.P."/>
            <person name="Cantor M.N."/>
            <person name="Hua S.X."/>
            <person name="Woyke T."/>
        </authorList>
    </citation>
    <scope>NUCLEOTIDE SEQUENCE [LARGE SCALE GENOMIC DNA]</scope>
    <source>
        <strain evidence="7">DSM 15288</strain>
    </source>
</reference>
<dbReference type="HOGENOM" id="CLU_028871_5_2_9"/>
<feature type="signal peptide" evidence="4">
    <location>
        <begin position="1"/>
        <end position="24"/>
    </location>
</feature>
<sequence length="326" mass="35438">MRYKSLLSTLLAITLLLTVVTGCAQSNPAKPGETQHAESATLKIGSLTIEENLPLFVAEKNGYFADEKVKVELVPFQSPVELQSAFQSGDLDGMITDIMIAAMLQSSGQDLRVTSIALGATPLEGRFAIVASPNSSIKTVQDLKEKSVGISNNSIIEYVTDGLLQEGGVNPSEVKKTTVAKIPVRVEMLLNNQIDAITVPDPQISYVVSKGAKIVAEDTQGANLSQSVILMKGKTIDSNSAAISNFYKAYTKAVDDINQTPDQYKDLLVKNANIPESVVESYKVQHYSKPQLPTENEFNNVITWMKSKNLLKNEVTYQGFVKSGLY</sequence>
<evidence type="ECO:0000313" key="6">
    <source>
        <dbReference type="EMBL" id="AHF06989.1"/>
    </source>
</evidence>
<name>W0ECQ9_9FIRM</name>
<feature type="chain" id="PRO_5004787707" evidence="4">
    <location>
        <begin position="25"/>
        <end position="326"/>
    </location>
</feature>
<dbReference type="PROSITE" id="PS51257">
    <property type="entry name" value="PROKAR_LIPOPROTEIN"/>
    <property type="match status" value="1"/>
</dbReference>
<dbReference type="InterPro" id="IPR015168">
    <property type="entry name" value="SsuA/THI5"/>
</dbReference>